<keyword evidence="2" id="KW-1185">Reference proteome</keyword>
<comment type="caution">
    <text evidence="1">The sequence shown here is derived from an EMBL/GenBank/DDBJ whole genome shotgun (WGS) entry which is preliminary data.</text>
</comment>
<gene>
    <name evidence="1" type="ORF">FB473_001324</name>
</gene>
<dbReference type="Proteomes" id="UP000749311">
    <property type="component" value="Unassembled WGS sequence"/>
</dbReference>
<sequence>MTGEQLDRYVYDCMVNKGWDVTPSENGGLLSEGDASQTGQFNADWSACNAPIRDAAVPVNEWSQESWDELYQKVLTEAECLQELGYDVQEAPSREVFIEDTIGGHQWTPWGVIVGSTPSPGVDPLAACPQADFIPRRG</sequence>
<dbReference type="EMBL" id="JAAMOZ010000001">
    <property type="protein sequence ID" value="NIH56679.1"/>
    <property type="molecule type" value="Genomic_DNA"/>
</dbReference>
<reference evidence="1 2" key="1">
    <citation type="submission" date="2020-02" db="EMBL/GenBank/DDBJ databases">
        <title>Sequencing the genomes of 1000 actinobacteria strains.</title>
        <authorList>
            <person name="Klenk H.-P."/>
        </authorList>
    </citation>
    <scope>NUCLEOTIDE SEQUENCE [LARGE SCALE GENOMIC DNA]</scope>
    <source>
        <strain evidence="1 2">DSM 19609</strain>
    </source>
</reference>
<name>A0ABX0SE88_9ACTN</name>
<proteinExistence type="predicted"/>
<evidence type="ECO:0000313" key="2">
    <source>
        <dbReference type="Proteomes" id="UP000749311"/>
    </source>
</evidence>
<evidence type="ECO:0000313" key="1">
    <source>
        <dbReference type="EMBL" id="NIH56679.1"/>
    </source>
</evidence>
<dbReference type="RefSeq" id="WP_167165807.1">
    <property type="nucleotide sequence ID" value="NZ_BAAAOO010000015.1"/>
</dbReference>
<organism evidence="1 2">
    <name type="scientific">Brooklawnia cerclae</name>
    <dbReference type="NCBI Taxonomy" id="349934"/>
    <lineage>
        <taxon>Bacteria</taxon>
        <taxon>Bacillati</taxon>
        <taxon>Actinomycetota</taxon>
        <taxon>Actinomycetes</taxon>
        <taxon>Propionibacteriales</taxon>
        <taxon>Propionibacteriaceae</taxon>
        <taxon>Brooklawnia</taxon>
    </lineage>
</organism>
<protein>
    <submittedName>
        <fullName evidence="1">Uncharacterized protein</fullName>
    </submittedName>
</protein>
<accession>A0ABX0SE88</accession>